<dbReference type="EMBL" id="BSYR01000061">
    <property type="protein sequence ID" value="GMJ11761.1"/>
    <property type="molecule type" value="Genomic_DNA"/>
</dbReference>
<accession>A0A9W7JBY6</accession>
<protein>
    <submittedName>
        <fullName evidence="1">Uncharacterized protein</fullName>
    </submittedName>
</protein>
<organism evidence="1 2">
    <name type="scientific">Hibiscus trionum</name>
    <name type="common">Flower of an hour</name>
    <dbReference type="NCBI Taxonomy" id="183268"/>
    <lineage>
        <taxon>Eukaryota</taxon>
        <taxon>Viridiplantae</taxon>
        <taxon>Streptophyta</taxon>
        <taxon>Embryophyta</taxon>
        <taxon>Tracheophyta</taxon>
        <taxon>Spermatophyta</taxon>
        <taxon>Magnoliopsida</taxon>
        <taxon>eudicotyledons</taxon>
        <taxon>Gunneridae</taxon>
        <taxon>Pentapetalae</taxon>
        <taxon>rosids</taxon>
        <taxon>malvids</taxon>
        <taxon>Malvales</taxon>
        <taxon>Malvaceae</taxon>
        <taxon>Malvoideae</taxon>
        <taxon>Hibiscus</taxon>
    </lineage>
</organism>
<proteinExistence type="predicted"/>
<sequence length="112" mass="12487">MVGKQDGKQGYGGDVLLVDNSEGSYVVPTLELKNQDHDVISKILSGESYWESFLGSSTSCTTYSSRTGGIKLNAFSTFEIPLDFVIDKCLVQEILLQYNYINKFKIFKEGLD</sequence>
<dbReference type="Proteomes" id="UP001165190">
    <property type="component" value="Unassembled WGS sequence"/>
</dbReference>
<comment type="caution">
    <text evidence="1">The sequence shown here is derived from an EMBL/GenBank/DDBJ whole genome shotgun (WGS) entry which is preliminary data.</text>
</comment>
<gene>
    <name evidence="1" type="ORF">HRI_004845300</name>
</gene>
<name>A0A9W7JBY6_HIBTR</name>
<evidence type="ECO:0000313" key="2">
    <source>
        <dbReference type="Proteomes" id="UP001165190"/>
    </source>
</evidence>
<keyword evidence="2" id="KW-1185">Reference proteome</keyword>
<reference evidence="1" key="1">
    <citation type="submission" date="2023-05" db="EMBL/GenBank/DDBJ databases">
        <title>Genome and transcriptome analyses reveal genes involved in the formation of fine ridges on petal epidermal cells in Hibiscus trionum.</title>
        <authorList>
            <person name="Koshimizu S."/>
            <person name="Masuda S."/>
            <person name="Ishii T."/>
            <person name="Shirasu K."/>
            <person name="Hoshino A."/>
            <person name="Arita M."/>
        </authorList>
    </citation>
    <scope>NUCLEOTIDE SEQUENCE</scope>
    <source>
        <strain evidence="1">Hamamatsu line</strain>
    </source>
</reference>
<evidence type="ECO:0000313" key="1">
    <source>
        <dbReference type="EMBL" id="GMJ11761.1"/>
    </source>
</evidence>
<dbReference type="OrthoDB" id="784472at2759"/>
<dbReference type="AlphaFoldDB" id="A0A9W7JBY6"/>